<name>A0A0F5FL63_9HYPH</name>
<dbReference type="InterPro" id="IPR036866">
    <property type="entry name" value="RibonucZ/Hydroxyglut_hydro"/>
</dbReference>
<sequence>MLEPLVERWAEDIACLRLPMPAFGGVNALILGPPGNRAIVDTGMPGAETATIWQSVLSDTAFGPVNGLVATHAHIDHIGQVGFLTRQTGAPLIMSKAEHDNLAHLVSLSLEERQALATAFQDRGGFPLEGRALPTDYSVLAPFPRPARLLEDGNTITLGGIAWTVLLGGGHSRAPICLLSLERKILLAGDQLLMGSGPQVPVQAERPDDNPLGDYFSFLDRLDGLPDDLTVLPGHGEPIRDFKRQVERIRSGHRQRLKLLRERMSGTLTSAEIADLVFANPSRRLRARLPYLTAAMTNYLVAKSEIQVCRTSHSLRFSRT</sequence>
<dbReference type="Gene3D" id="3.60.15.10">
    <property type="entry name" value="Ribonuclease Z/Hydroxyacylglutathione hydrolase-like"/>
    <property type="match status" value="1"/>
</dbReference>
<dbReference type="InterPro" id="IPR001279">
    <property type="entry name" value="Metallo-B-lactamas"/>
</dbReference>
<keyword evidence="3" id="KW-1185">Reference proteome</keyword>
<gene>
    <name evidence="2" type="ORF">VE26_04925</name>
</gene>
<dbReference type="PANTHER" id="PTHR42951">
    <property type="entry name" value="METALLO-BETA-LACTAMASE DOMAIN-CONTAINING"/>
    <property type="match status" value="1"/>
</dbReference>
<organism evidence="2 3">
    <name type="scientific">Devosia chinhatensis</name>
    <dbReference type="NCBI Taxonomy" id="429727"/>
    <lineage>
        <taxon>Bacteria</taxon>
        <taxon>Pseudomonadati</taxon>
        <taxon>Pseudomonadota</taxon>
        <taxon>Alphaproteobacteria</taxon>
        <taxon>Hyphomicrobiales</taxon>
        <taxon>Devosiaceae</taxon>
        <taxon>Devosia</taxon>
    </lineage>
</organism>
<proteinExistence type="predicted"/>
<dbReference type="AlphaFoldDB" id="A0A0F5FL63"/>
<dbReference type="SMART" id="SM00849">
    <property type="entry name" value="Lactamase_B"/>
    <property type="match status" value="1"/>
</dbReference>
<evidence type="ECO:0000313" key="3">
    <source>
        <dbReference type="Proteomes" id="UP000033649"/>
    </source>
</evidence>
<dbReference type="EMBL" id="JZEY01000054">
    <property type="protein sequence ID" value="KKB09310.1"/>
    <property type="molecule type" value="Genomic_DNA"/>
</dbReference>
<protein>
    <recommendedName>
        <fullName evidence="1">Metallo-beta-lactamase domain-containing protein</fullName>
    </recommendedName>
</protein>
<reference evidence="2 3" key="1">
    <citation type="submission" date="2015-03" db="EMBL/GenBank/DDBJ databases">
        <authorList>
            <person name="Hassan Y."/>
            <person name="Lepp D."/>
            <person name="Li X.-Z."/>
            <person name="Zhou T."/>
        </authorList>
    </citation>
    <scope>NUCLEOTIDE SEQUENCE [LARGE SCALE GENOMIC DNA]</scope>
    <source>
        <strain evidence="2 3">IPL18</strain>
    </source>
</reference>
<dbReference type="PATRIC" id="fig|429727.3.peg.1024"/>
<comment type="caution">
    <text evidence="2">The sequence shown here is derived from an EMBL/GenBank/DDBJ whole genome shotgun (WGS) entry which is preliminary data.</text>
</comment>
<accession>A0A0F5FL63</accession>
<dbReference type="InterPro" id="IPR050855">
    <property type="entry name" value="NDM-1-like"/>
</dbReference>
<evidence type="ECO:0000259" key="1">
    <source>
        <dbReference type="SMART" id="SM00849"/>
    </source>
</evidence>
<dbReference type="OrthoDB" id="2971563at2"/>
<dbReference type="PANTHER" id="PTHR42951:SF17">
    <property type="entry name" value="METALLO-BETA-LACTAMASE DOMAIN-CONTAINING PROTEIN"/>
    <property type="match status" value="1"/>
</dbReference>
<dbReference type="RefSeq" id="WP_046104002.1">
    <property type="nucleotide sequence ID" value="NZ_JZEY01000054.1"/>
</dbReference>
<dbReference type="STRING" id="429727.VE26_04925"/>
<dbReference type="Pfam" id="PF00753">
    <property type="entry name" value="Lactamase_B"/>
    <property type="match status" value="1"/>
</dbReference>
<evidence type="ECO:0000313" key="2">
    <source>
        <dbReference type="EMBL" id="KKB09310.1"/>
    </source>
</evidence>
<dbReference type="SUPFAM" id="SSF56281">
    <property type="entry name" value="Metallo-hydrolase/oxidoreductase"/>
    <property type="match status" value="1"/>
</dbReference>
<feature type="domain" description="Metallo-beta-lactamase" evidence="1">
    <location>
        <begin position="25"/>
        <end position="235"/>
    </location>
</feature>
<dbReference type="Proteomes" id="UP000033649">
    <property type="component" value="Unassembled WGS sequence"/>
</dbReference>